<keyword evidence="4 7" id="KW-1133">Transmembrane helix</keyword>
<dbReference type="RefSeq" id="WP_193928505.1">
    <property type="nucleotide sequence ID" value="NZ_JADEYC010000018.1"/>
</dbReference>
<keyword evidence="10" id="KW-1185">Reference proteome</keyword>
<feature type="region of interest" description="Disordered" evidence="6">
    <location>
        <begin position="144"/>
        <end position="170"/>
    </location>
</feature>
<dbReference type="Proteomes" id="UP000598360">
    <property type="component" value="Unassembled WGS sequence"/>
</dbReference>
<evidence type="ECO:0000256" key="3">
    <source>
        <dbReference type="ARBA" id="ARBA00022692"/>
    </source>
</evidence>
<feature type="transmembrane region" description="Helical" evidence="7">
    <location>
        <begin position="231"/>
        <end position="249"/>
    </location>
</feature>
<evidence type="ECO:0000259" key="8">
    <source>
        <dbReference type="Pfam" id="PF04024"/>
    </source>
</evidence>
<evidence type="ECO:0000313" key="10">
    <source>
        <dbReference type="Proteomes" id="UP000598360"/>
    </source>
</evidence>
<feature type="domain" description="Phage shock protein PspC N-terminal" evidence="8">
    <location>
        <begin position="22"/>
        <end position="78"/>
    </location>
</feature>
<evidence type="ECO:0000313" key="9">
    <source>
        <dbReference type="EMBL" id="MBE9375068.1"/>
    </source>
</evidence>
<reference evidence="9" key="1">
    <citation type="submission" date="2020-10" db="EMBL/GenBank/DDBJ databases">
        <title>Diversity and distribution of actinomycetes associated with coral in the coast of Hainan.</title>
        <authorList>
            <person name="Li F."/>
        </authorList>
    </citation>
    <scope>NUCLEOTIDE SEQUENCE</scope>
    <source>
        <strain evidence="9">HNM0983</strain>
    </source>
</reference>
<feature type="compositionally biased region" description="Low complexity" evidence="6">
    <location>
        <begin position="144"/>
        <end position="157"/>
    </location>
</feature>
<feature type="transmembrane region" description="Helical" evidence="7">
    <location>
        <begin position="52"/>
        <end position="75"/>
    </location>
</feature>
<dbReference type="AlphaFoldDB" id="A0A929G1V6"/>
<dbReference type="PANTHER" id="PTHR33885">
    <property type="entry name" value="PHAGE SHOCK PROTEIN C"/>
    <property type="match status" value="1"/>
</dbReference>
<feature type="region of interest" description="Disordered" evidence="6">
    <location>
        <begin position="278"/>
        <end position="297"/>
    </location>
</feature>
<name>A0A929G1V6_9PSEU</name>
<feature type="region of interest" description="Disordered" evidence="6">
    <location>
        <begin position="354"/>
        <end position="379"/>
    </location>
</feature>
<keyword evidence="5 7" id="KW-0472">Membrane</keyword>
<dbReference type="PANTHER" id="PTHR33885:SF3">
    <property type="entry name" value="PHAGE SHOCK PROTEIN C"/>
    <property type="match status" value="1"/>
</dbReference>
<dbReference type="EMBL" id="JADEYC010000018">
    <property type="protein sequence ID" value="MBE9375068.1"/>
    <property type="molecule type" value="Genomic_DNA"/>
</dbReference>
<evidence type="ECO:0000256" key="2">
    <source>
        <dbReference type="ARBA" id="ARBA00022475"/>
    </source>
</evidence>
<comment type="subcellular location">
    <subcellularLocation>
        <location evidence="1">Cell membrane</location>
        <topology evidence="1">Single-pass membrane protein</topology>
    </subcellularLocation>
</comment>
<proteinExistence type="predicted"/>
<gene>
    <name evidence="9" type="ORF">IQ251_11510</name>
</gene>
<protein>
    <submittedName>
        <fullName evidence="9">PspC domain-containing protein</fullName>
    </submittedName>
</protein>
<evidence type="ECO:0000256" key="7">
    <source>
        <dbReference type="SAM" id="Phobius"/>
    </source>
</evidence>
<dbReference type="GO" id="GO:0005886">
    <property type="term" value="C:plasma membrane"/>
    <property type="evidence" value="ECO:0007669"/>
    <property type="project" value="UniProtKB-SubCell"/>
</dbReference>
<evidence type="ECO:0000256" key="5">
    <source>
        <dbReference type="ARBA" id="ARBA00023136"/>
    </source>
</evidence>
<comment type="caution">
    <text evidence="9">The sequence shown here is derived from an EMBL/GenBank/DDBJ whole genome shotgun (WGS) entry which is preliminary data.</text>
</comment>
<sequence length="398" mass="40820">MSEHAGGLARFEATLRDFWATRPVRPRSGGKLAGVSAGIGNRYGIDPILVRVGFALLTFYGGSGLVLYLLGWLLLPKEVDRGDSPARESTPAPVAAVLVLLLMPVMIFWVQSFAGLVGLLAGFGALYLLHRHYADRGSAALGSPGTGTAAPADTANTWVYPGSTEQRHPPEWDPLGAAQFAWDLPEPPAQEPEPEPEPPARRWIGFGTLLLAVAAAGLALLAGYGPAATCAAALAVVGAGMITGSFLGSGRGLIGVAIPLGAVALLLSALGPLHVDPSAETRHIRPSSTAELEPSYESAAGGVELDLTDLPADEGRQARTKVSSGAGDVVVRVPDDAEVTASCSTRVGSVDCLGRVGASGGPGSTTRTAQDPGEDGSDGARIAVELSADVGDVEVRRD</sequence>
<evidence type="ECO:0000256" key="6">
    <source>
        <dbReference type="SAM" id="MobiDB-lite"/>
    </source>
</evidence>
<organism evidence="9 10">
    <name type="scientific">Saccharopolyspora montiporae</name>
    <dbReference type="NCBI Taxonomy" id="2781240"/>
    <lineage>
        <taxon>Bacteria</taxon>
        <taxon>Bacillati</taxon>
        <taxon>Actinomycetota</taxon>
        <taxon>Actinomycetes</taxon>
        <taxon>Pseudonocardiales</taxon>
        <taxon>Pseudonocardiaceae</taxon>
        <taxon>Saccharopolyspora</taxon>
    </lineage>
</organism>
<keyword evidence="2" id="KW-1003">Cell membrane</keyword>
<dbReference type="InterPro" id="IPR052027">
    <property type="entry name" value="PspC"/>
</dbReference>
<evidence type="ECO:0000256" key="1">
    <source>
        <dbReference type="ARBA" id="ARBA00004162"/>
    </source>
</evidence>
<accession>A0A929G1V6</accession>
<dbReference type="Pfam" id="PF04024">
    <property type="entry name" value="PspC"/>
    <property type="match status" value="1"/>
</dbReference>
<feature type="transmembrane region" description="Helical" evidence="7">
    <location>
        <begin position="95"/>
        <end position="128"/>
    </location>
</feature>
<feature type="transmembrane region" description="Helical" evidence="7">
    <location>
        <begin position="256"/>
        <end position="275"/>
    </location>
</feature>
<dbReference type="InterPro" id="IPR007168">
    <property type="entry name" value="Phageshock_PspC_N"/>
</dbReference>
<keyword evidence="3 7" id="KW-0812">Transmembrane</keyword>
<evidence type="ECO:0000256" key="4">
    <source>
        <dbReference type="ARBA" id="ARBA00022989"/>
    </source>
</evidence>